<reference evidence="1" key="1">
    <citation type="submission" date="2016-07" db="EMBL/GenBank/DDBJ databases">
        <authorList>
            <person name="Bretaudeau A."/>
        </authorList>
    </citation>
    <scope>NUCLEOTIDE SEQUENCE</scope>
    <source>
        <strain evidence="1">Rice</strain>
        <tissue evidence="1">Whole body</tissue>
    </source>
</reference>
<dbReference type="AlphaFoldDB" id="A0A2H1W5L1"/>
<protein>
    <submittedName>
        <fullName evidence="1">SFRICE_035341</fullName>
    </submittedName>
</protein>
<proteinExistence type="predicted"/>
<name>A0A2H1W5L1_SPOFR</name>
<evidence type="ECO:0000313" key="1">
    <source>
        <dbReference type="EMBL" id="SOQ48303.1"/>
    </source>
</evidence>
<accession>A0A2H1W5L1</accession>
<sequence>MGDSFVFEYYYSDCTVGAVAGQLAAVQRVAGSIPARRGDNHPMTSPALSMARGSVRLLLTKNHLVPTPALSRSPGNLLRCPGEIHILSTLALSEARGSIRLLPTKNHPVPTPAFRAGAPYDCTVGAVAGQLAAAQRVAGSISARNNSLCDPQIVVSDLGVICMLENHPMISLALSEARASVRFLLTKNHPVPTPVFRAGDPR</sequence>
<organism evidence="1">
    <name type="scientific">Spodoptera frugiperda</name>
    <name type="common">Fall armyworm</name>
    <dbReference type="NCBI Taxonomy" id="7108"/>
    <lineage>
        <taxon>Eukaryota</taxon>
        <taxon>Metazoa</taxon>
        <taxon>Ecdysozoa</taxon>
        <taxon>Arthropoda</taxon>
        <taxon>Hexapoda</taxon>
        <taxon>Insecta</taxon>
        <taxon>Pterygota</taxon>
        <taxon>Neoptera</taxon>
        <taxon>Endopterygota</taxon>
        <taxon>Lepidoptera</taxon>
        <taxon>Glossata</taxon>
        <taxon>Ditrysia</taxon>
        <taxon>Noctuoidea</taxon>
        <taxon>Noctuidae</taxon>
        <taxon>Amphipyrinae</taxon>
        <taxon>Spodoptera</taxon>
    </lineage>
</organism>
<dbReference type="EMBL" id="ODYU01006448">
    <property type="protein sequence ID" value="SOQ48303.1"/>
    <property type="molecule type" value="Genomic_DNA"/>
</dbReference>
<gene>
    <name evidence="1" type="ORF">SFRICE_035341</name>
</gene>